<dbReference type="InterPro" id="IPR028965">
    <property type="entry name" value="Imm7"/>
</dbReference>
<dbReference type="RefSeq" id="WP_380728714.1">
    <property type="nucleotide sequence ID" value="NZ_JBHTLK010000254.1"/>
</dbReference>
<evidence type="ECO:0000313" key="1">
    <source>
        <dbReference type="EMBL" id="MFD1151579.1"/>
    </source>
</evidence>
<dbReference type="Proteomes" id="UP001597168">
    <property type="component" value="Unassembled WGS sequence"/>
</dbReference>
<dbReference type="Pfam" id="PF15585">
    <property type="entry name" value="Imm7"/>
    <property type="match status" value="1"/>
</dbReference>
<evidence type="ECO:0000313" key="2">
    <source>
        <dbReference type="Proteomes" id="UP001597168"/>
    </source>
</evidence>
<gene>
    <name evidence="1" type="ORF">ACFQ3T_30980</name>
</gene>
<protein>
    <submittedName>
        <fullName evidence="1">Imm7 family immunity protein</fullName>
    </submittedName>
</protein>
<keyword evidence="2" id="KW-1185">Reference proteome</keyword>
<reference evidence="2" key="1">
    <citation type="journal article" date="2019" name="Int. J. Syst. Evol. Microbiol.">
        <title>The Global Catalogue of Microorganisms (GCM) 10K type strain sequencing project: providing services to taxonomists for standard genome sequencing and annotation.</title>
        <authorList>
            <consortium name="The Broad Institute Genomics Platform"/>
            <consortium name="The Broad Institute Genome Sequencing Center for Infectious Disease"/>
            <person name="Wu L."/>
            <person name="Ma J."/>
        </authorList>
    </citation>
    <scope>NUCLEOTIDE SEQUENCE [LARGE SCALE GENOMIC DNA]</scope>
    <source>
        <strain evidence="2">CCUG 60214</strain>
    </source>
</reference>
<sequence>MHQFHGWFQLAEATEETDLGGLRDAVDRLRARIADAPAGVRAAVEFVNVAHFLTLTGNPNRRRDTWVEDTLEFVRTTLPGSWGLLYERDDETTLPPGPNAFRVTVLARGELSVRADPFLSPCVPVIED</sequence>
<accession>A0ABW3R3C8</accession>
<dbReference type="EMBL" id="JBHTLK010000254">
    <property type="protein sequence ID" value="MFD1151579.1"/>
    <property type="molecule type" value="Genomic_DNA"/>
</dbReference>
<name>A0ABW3R3C8_9PSEU</name>
<proteinExistence type="predicted"/>
<organism evidence="1 2">
    <name type="scientific">Saccharothrix hoggarensis</name>
    <dbReference type="NCBI Taxonomy" id="913853"/>
    <lineage>
        <taxon>Bacteria</taxon>
        <taxon>Bacillati</taxon>
        <taxon>Actinomycetota</taxon>
        <taxon>Actinomycetes</taxon>
        <taxon>Pseudonocardiales</taxon>
        <taxon>Pseudonocardiaceae</taxon>
        <taxon>Saccharothrix</taxon>
    </lineage>
</organism>
<comment type="caution">
    <text evidence="1">The sequence shown here is derived from an EMBL/GenBank/DDBJ whole genome shotgun (WGS) entry which is preliminary data.</text>
</comment>